<sequence length="227" mass="25537">MLIEMKDVNLVYDVGHDEETYALKNINLNIKENRFYGILGPSGSGKSSLLYLLSGLRKPSSGEVIYKGKAYKDIRGKEMAQIRNKQFGFIFQRHFLMNYLTALENVLVPLNSNKKEDIDKAKELLIKLGLEREINKRPAKMSGGQRQRVAIARALINDPEIIFADEITASLDHKNAFEVMKVLEGFKGKAAILVVTHDESILSGAEEIIRVWDGSIKSVEESRVNAL</sequence>
<dbReference type="InterPro" id="IPR017871">
    <property type="entry name" value="ABC_transporter-like_CS"/>
</dbReference>
<dbReference type="PANTHER" id="PTHR42798:SF6">
    <property type="entry name" value="CELL DIVISION ATP-BINDING PROTEIN FTSE"/>
    <property type="match status" value="1"/>
</dbReference>
<dbReference type="InterPro" id="IPR003439">
    <property type="entry name" value="ABC_transporter-like_ATP-bd"/>
</dbReference>
<keyword evidence="5" id="KW-1185">Reference proteome</keyword>
<dbReference type="InterPro" id="IPR027417">
    <property type="entry name" value="P-loop_NTPase"/>
</dbReference>
<dbReference type="Pfam" id="PF00005">
    <property type="entry name" value="ABC_tran"/>
    <property type="match status" value="1"/>
</dbReference>
<organism evidence="4 5">
    <name type="scientific">Clostridium neuense</name>
    <dbReference type="NCBI Taxonomy" id="1728934"/>
    <lineage>
        <taxon>Bacteria</taxon>
        <taxon>Bacillati</taxon>
        <taxon>Bacillota</taxon>
        <taxon>Clostridia</taxon>
        <taxon>Eubacteriales</taxon>
        <taxon>Clostridiaceae</taxon>
        <taxon>Clostridium</taxon>
    </lineage>
</organism>
<comment type="caution">
    <text evidence="4">The sequence shown here is derived from an EMBL/GenBank/DDBJ whole genome shotgun (WGS) entry which is preliminary data.</text>
</comment>
<dbReference type="Gene3D" id="3.40.50.300">
    <property type="entry name" value="P-loop containing nucleotide triphosphate hydrolases"/>
    <property type="match status" value="1"/>
</dbReference>
<gene>
    <name evidence="4" type="ORF">ACJDT4_07170</name>
</gene>
<dbReference type="RefSeq" id="WP_406786866.1">
    <property type="nucleotide sequence ID" value="NZ_JBJIAA010000005.1"/>
</dbReference>
<name>A0ABW8TE09_9CLOT</name>
<reference evidence="4 5" key="1">
    <citation type="submission" date="2024-11" db="EMBL/GenBank/DDBJ databases">
        <authorList>
            <person name="Heng Y.C."/>
            <person name="Lim A.C.H."/>
            <person name="Lee J.K.Y."/>
            <person name="Kittelmann S."/>
        </authorList>
    </citation>
    <scope>NUCLEOTIDE SEQUENCE [LARGE SCALE GENOMIC DNA]</scope>
    <source>
        <strain evidence="4 5">WILCCON 0114</strain>
    </source>
</reference>
<evidence type="ECO:0000256" key="1">
    <source>
        <dbReference type="ARBA" id="ARBA00022741"/>
    </source>
</evidence>
<evidence type="ECO:0000256" key="2">
    <source>
        <dbReference type="ARBA" id="ARBA00022840"/>
    </source>
</evidence>
<proteinExistence type="predicted"/>
<keyword evidence="2 4" id="KW-0067">ATP-binding</keyword>
<dbReference type="EMBL" id="JBJIAA010000005">
    <property type="protein sequence ID" value="MFL0250200.1"/>
    <property type="molecule type" value="Genomic_DNA"/>
</dbReference>
<dbReference type="PANTHER" id="PTHR42798">
    <property type="entry name" value="LIPOPROTEIN-RELEASING SYSTEM ATP-BINDING PROTEIN LOLD"/>
    <property type="match status" value="1"/>
</dbReference>
<dbReference type="InterPro" id="IPR003593">
    <property type="entry name" value="AAA+_ATPase"/>
</dbReference>
<evidence type="ECO:0000259" key="3">
    <source>
        <dbReference type="PROSITE" id="PS50893"/>
    </source>
</evidence>
<evidence type="ECO:0000313" key="5">
    <source>
        <dbReference type="Proteomes" id="UP001623592"/>
    </source>
</evidence>
<accession>A0ABW8TE09</accession>
<dbReference type="PROSITE" id="PS50893">
    <property type="entry name" value="ABC_TRANSPORTER_2"/>
    <property type="match status" value="1"/>
</dbReference>
<feature type="domain" description="ABC transporter" evidence="3">
    <location>
        <begin position="3"/>
        <end position="227"/>
    </location>
</feature>
<dbReference type="SUPFAM" id="SSF52540">
    <property type="entry name" value="P-loop containing nucleoside triphosphate hydrolases"/>
    <property type="match status" value="1"/>
</dbReference>
<keyword evidence="1" id="KW-0547">Nucleotide-binding</keyword>
<dbReference type="PROSITE" id="PS00211">
    <property type="entry name" value="ABC_TRANSPORTER_1"/>
    <property type="match status" value="1"/>
</dbReference>
<protein>
    <submittedName>
        <fullName evidence="4">ABC transporter ATP-binding protein</fullName>
    </submittedName>
</protein>
<evidence type="ECO:0000313" key="4">
    <source>
        <dbReference type="EMBL" id="MFL0250200.1"/>
    </source>
</evidence>
<dbReference type="SMART" id="SM00382">
    <property type="entry name" value="AAA"/>
    <property type="match status" value="1"/>
</dbReference>
<dbReference type="GO" id="GO:0005524">
    <property type="term" value="F:ATP binding"/>
    <property type="evidence" value="ECO:0007669"/>
    <property type="project" value="UniProtKB-KW"/>
</dbReference>
<dbReference type="Proteomes" id="UP001623592">
    <property type="component" value="Unassembled WGS sequence"/>
</dbReference>